<reference evidence="1 2" key="1">
    <citation type="submission" date="2016-10" db="EMBL/GenBank/DDBJ databases">
        <authorList>
            <person name="Varghese N."/>
            <person name="Submissions S."/>
        </authorList>
    </citation>
    <scope>NUCLEOTIDE SEQUENCE [LARGE SCALE GENOMIC DNA]</scope>
    <source>
        <strain evidence="1 2">DSM 11449</strain>
    </source>
</reference>
<protein>
    <recommendedName>
        <fullName evidence="3">SH3 domain-containing protein</fullName>
    </recommendedName>
</protein>
<dbReference type="EMBL" id="FNND01000005">
    <property type="protein sequence ID" value="SDW88757.1"/>
    <property type="molecule type" value="Genomic_DNA"/>
</dbReference>
<evidence type="ECO:0000313" key="2">
    <source>
        <dbReference type="Proteomes" id="UP000182771"/>
    </source>
</evidence>
<organism evidence="1 2">
    <name type="scientific">Capnocytophaga granulosa</name>
    <dbReference type="NCBI Taxonomy" id="45242"/>
    <lineage>
        <taxon>Bacteria</taxon>
        <taxon>Pseudomonadati</taxon>
        <taxon>Bacteroidota</taxon>
        <taxon>Flavobacteriia</taxon>
        <taxon>Flavobacteriales</taxon>
        <taxon>Flavobacteriaceae</taxon>
        <taxon>Capnocytophaga</taxon>
    </lineage>
</organism>
<dbReference type="OrthoDB" id="1435846at2"/>
<keyword evidence="2" id="KW-1185">Reference proteome</keyword>
<accession>A0A1H2X7I8</accession>
<evidence type="ECO:0000313" key="1">
    <source>
        <dbReference type="EMBL" id="SDW88757.1"/>
    </source>
</evidence>
<dbReference type="Proteomes" id="UP000182771">
    <property type="component" value="Unassembled WGS sequence"/>
</dbReference>
<name>A0A1H2X7I8_9FLAO</name>
<dbReference type="AlphaFoldDB" id="A0A1H2X7I8"/>
<proteinExistence type="predicted"/>
<sequence length="195" mass="23038">MRTQFIMFLFCVLFFFYKGSAQERLSYEFYNKTERLGIGLVKIEKQLITVKNQGLSEHIEEDMYNPKHIVPLFFKPDYNIFYVVCLERQKAYYKVLSATGDIYFVPKAEAKFVSWAKFLRNTTGITNLNWELNPLQETPSEQSKVISTKDREAIYQVISVKGDWVEIQNEHDAHEKGWIRWCKADNLLIEICLLI</sequence>
<gene>
    <name evidence="1" type="ORF">SAMN05444420_10515</name>
</gene>
<evidence type="ECO:0008006" key="3">
    <source>
        <dbReference type="Google" id="ProtNLM"/>
    </source>
</evidence>
<comment type="caution">
    <text evidence="1">The sequence shown here is derived from an EMBL/GenBank/DDBJ whole genome shotgun (WGS) entry which is preliminary data.</text>
</comment>